<dbReference type="PANTHER" id="PTHR37981:SF1">
    <property type="entry name" value="SGNH HYDROLASE-TYPE ESTERASE DOMAIN-CONTAINING PROTEIN"/>
    <property type="match status" value="1"/>
</dbReference>
<feature type="region of interest" description="Disordered" evidence="3">
    <location>
        <begin position="631"/>
        <end position="652"/>
    </location>
</feature>
<dbReference type="InterPro" id="IPR035992">
    <property type="entry name" value="Ricin_B-like_lectins"/>
</dbReference>
<dbReference type="Proteomes" id="UP000640052">
    <property type="component" value="Unassembled WGS sequence"/>
</dbReference>
<dbReference type="SUPFAM" id="SSF52266">
    <property type="entry name" value="SGNH hydrolase"/>
    <property type="match status" value="1"/>
</dbReference>
<organism evidence="6 7">
    <name type="scientific">Acrocarpospora phusangensis</name>
    <dbReference type="NCBI Taxonomy" id="1070424"/>
    <lineage>
        <taxon>Bacteria</taxon>
        <taxon>Bacillati</taxon>
        <taxon>Actinomycetota</taxon>
        <taxon>Actinomycetes</taxon>
        <taxon>Streptosporangiales</taxon>
        <taxon>Streptosporangiaceae</taxon>
        <taxon>Acrocarpospora</taxon>
    </lineage>
</organism>
<dbReference type="Pfam" id="PF14200">
    <property type="entry name" value="RicinB_lectin_2"/>
    <property type="match status" value="1"/>
</dbReference>
<evidence type="ECO:0000256" key="3">
    <source>
        <dbReference type="SAM" id="MobiDB-lite"/>
    </source>
</evidence>
<dbReference type="InterPro" id="IPR000772">
    <property type="entry name" value="Ricin_B_lectin"/>
</dbReference>
<evidence type="ECO:0000259" key="5">
    <source>
        <dbReference type="Pfam" id="PF14200"/>
    </source>
</evidence>
<dbReference type="PROSITE" id="PS50231">
    <property type="entry name" value="RICIN_B_LECTIN"/>
    <property type="match status" value="1"/>
</dbReference>
<feature type="disulfide bond" evidence="2">
    <location>
        <begin position="98"/>
        <end position="130"/>
    </location>
</feature>
<dbReference type="PANTHER" id="PTHR37981">
    <property type="entry name" value="LIPASE 2"/>
    <property type="match status" value="1"/>
</dbReference>
<dbReference type="AlphaFoldDB" id="A0A919ULC5"/>
<keyword evidence="7" id="KW-1185">Reference proteome</keyword>
<keyword evidence="4" id="KW-0732">Signal</keyword>
<feature type="active site" description="Nucleophile" evidence="1">
    <location>
        <position position="77"/>
    </location>
</feature>
<feature type="domain" description="Ricin B lectin" evidence="5">
    <location>
        <begin position="434"/>
        <end position="515"/>
    </location>
</feature>
<evidence type="ECO:0000313" key="7">
    <source>
        <dbReference type="Proteomes" id="UP000640052"/>
    </source>
</evidence>
<protein>
    <recommendedName>
        <fullName evidence="5">Ricin B lectin domain-containing protein</fullName>
    </recommendedName>
</protein>
<feature type="signal peptide" evidence="4">
    <location>
        <begin position="1"/>
        <end position="39"/>
    </location>
</feature>
<accession>A0A919ULC5</accession>
<dbReference type="Gene3D" id="3.40.50.1110">
    <property type="entry name" value="SGNH hydrolase"/>
    <property type="match status" value="1"/>
</dbReference>
<evidence type="ECO:0000256" key="2">
    <source>
        <dbReference type="PIRSR" id="PIRSR637460-2"/>
    </source>
</evidence>
<dbReference type="Gene3D" id="2.80.10.50">
    <property type="match status" value="1"/>
</dbReference>
<sequence length="652" mass="71087">MAGETRMPGIRTKITALLATMVMSVAMTAALGSTQAAYADRCDLDVWCEDPTDPEDNRPPSWTPGGRITRVMSFGDSYASGEGAPDANMGKEWLDKPCHRSKLSGIAVALERLRTESPYRDEFTHYNYTCSGAAVVRSPGFDLDGDGDVEPGDIWAGEDFGGDGGILTPQQGPDKEAQIDQANAQVGDMVVDALTIGGGGNDVGFAPIVAACAYHLNCTSQMIANLWQQWHAGLPGRLNDLITAIQGDATGANRRLQAQVRDVYWTTYPDMTRPSSGTYCHNQGGFPLDWLSSTEVRWISQQVVAGLNQEIRAAVARANQVQGRPHPRWHVVEAEDWTGHSFCQVPSSKYLNNFDDSWNRQGDAWGIAHPNAAGYRSLANSYYRALSYLNKAWPSTERQFRLVAAHVNSSNAENAAGAVRQSSYVGWNTHMPPHQLWRAVRTPQRSGAGFVSSADGRCVTGTSVGANLTMEPCADDARQRWQFKPDRNGNWIIVTPGARNCLSVLNASRDWGTPYTVAPCTFESHQTFSLSEAYADLFRYNNTSGDHRTGIEPPQGYHKEGLLGRLSAGQLTGMTGLYSCLLGSDHFTSTDANCEGQRVLGRFGFLYVAAPPNTQTIPLHRCTVHGSGDHFDSTDPNCEGQRSEGRMGYLLA</sequence>
<proteinExistence type="predicted"/>
<dbReference type="RefSeq" id="WP_204042545.1">
    <property type="nucleotide sequence ID" value="NZ_BOOA01000033.1"/>
</dbReference>
<evidence type="ECO:0000256" key="4">
    <source>
        <dbReference type="SAM" id="SignalP"/>
    </source>
</evidence>
<evidence type="ECO:0000313" key="6">
    <source>
        <dbReference type="EMBL" id="GIH25849.1"/>
    </source>
</evidence>
<feature type="chain" id="PRO_5037392794" description="Ricin B lectin domain-containing protein" evidence="4">
    <location>
        <begin position="40"/>
        <end position="652"/>
    </location>
</feature>
<feature type="active site" evidence="1">
    <location>
        <position position="369"/>
    </location>
</feature>
<dbReference type="InterPro" id="IPR037460">
    <property type="entry name" value="SEST-like"/>
</dbReference>
<gene>
    <name evidence="6" type="ORF">Aph01nite_41590</name>
</gene>
<dbReference type="GO" id="GO:0016788">
    <property type="term" value="F:hydrolase activity, acting on ester bonds"/>
    <property type="evidence" value="ECO:0007669"/>
    <property type="project" value="InterPro"/>
</dbReference>
<name>A0A919ULC5_9ACTN</name>
<dbReference type="SUPFAM" id="SSF50370">
    <property type="entry name" value="Ricin B-like lectins"/>
    <property type="match status" value="1"/>
</dbReference>
<feature type="disulfide bond" evidence="2">
    <location>
        <begin position="212"/>
        <end position="218"/>
    </location>
</feature>
<reference evidence="6" key="1">
    <citation type="submission" date="2021-01" db="EMBL/GenBank/DDBJ databases">
        <title>Whole genome shotgun sequence of Acrocarpospora phusangensis NBRC 108782.</title>
        <authorList>
            <person name="Komaki H."/>
            <person name="Tamura T."/>
        </authorList>
    </citation>
    <scope>NUCLEOTIDE SEQUENCE</scope>
    <source>
        <strain evidence="6">NBRC 108782</strain>
    </source>
</reference>
<comment type="caution">
    <text evidence="6">The sequence shown here is derived from an EMBL/GenBank/DDBJ whole genome shotgun (WGS) entry which is preliminary data.</text>
</comment>
<dbReference type="CDD" id="cd00161">
    <property type="entry name" value="beta-trefoil_Ricin-like"/>
    <property type="match status" value="1"/>
</dbReference>
<dbReference type="GO" id="GO:0006629">
    <property type="term" value="P:lipid metabolic process"/>
    <property type="evidence" value="ECO:0007669"/>
    <property type="project" value="TreeGrafter"/>
</dbReference>
<dbReference type="InterPro" id="IPR036514">
    <property type="entry name" value="SGNH_hydro_sf"/>
</dbReference>
<dbReference type="EMBL" id="BOOA01000033">
    <property type="protein sequence ID" value="GIH25849.1"/>
    <property type="molecule type" value="Genomic_DNA"/>
</dbReference>
<evidence type="ECO:0000256" key="1">
    <source>
        <dbReference type="PIRSR" id="PIRSR637460-1"/>
    </source>
</evidence>
<keyword evidence="2" id="KW-1015">Disulfide bond</keyword>